<proteinExistence type="predicted"/>
<dbReference type="HOGENOM" id="CLU_194543_0_0_9"/>
<dbReference type="KEGG" id="toc:Toce_1478"/>
<feature type="domain" description="Peptidoglycan binding-like" evidence="1">
    <location>
        <begin position="17"/>
        <end position="73"/>
    </location>
</feature>
<keyword evidence="3" id="KW-1185">Reference proteome</keyword>
<protein>
    <submittedName>
        <fullName evidence="2">Peptidoglycan-binding domain 1 protein</fullName>
    </submittedName>
</protein>
<dbReference type="InterPro" id="IPR036365">
    <property type="entry name" value="PGBD-like_sf"/>
</dbReference>
<organism evidence="2 3">
    <name type="scientific">Thermosediminibacter oceani (strain ATCC BAA-1034 / DSM 16646 / JW/IW-1228P)</name>
    <dbReference type="NCBI Taxonomy" id="555079"/>
    <lineage>
        <taxon>Bacteria</taxon>
        <taxon>Bacillati</taxon>
        <taxon>Bacillota</taxon>
        <taxon>Clostridia</taxon>
        <taxon>Thermosediminibacterales</taxon>
        <taxon>Thermosediminibacteraceae</taxon>
        <taxon>Thermosediminibacter</taxon>
    </lineage>
</organism>
<dbReference type="Gene3D" id="1.10.101.10">
    <property type="entry name" value="PGBD-like superfamily/PGBD"/>
    <property type="match status" value="1"/>
</dbReference>
<accession>D9RY03</accession>
<reference evidence="2 3" key="1">
    <citation type="journal article" date="2010" name="Stand. Genomic Sci.">
        <title>Complete genome sequence of Thermosediminibacter oceani type strain (JW/IW-1228P).</title>
        <authorList>
            <person name="Pitluck S."/>
            <person name="Yasawong M."/>
            <person name="Munk C."/>
            <person name="Nolan M."/>
            <person name="Lapidus A."/>
            <person name="Lucas S."/>
            <person name="Glavina Del Rio T."/>
            <person name="Tice H."/>
            <person name="Cheng J.F."/>
            <person name="Bruce D."/>
            <person name="Detter C."/>
            <person name="Tapia R."/>
            <person name="Han C."/>
            <person name="Goodwin L."/>
            <person name="Liolios K."/>
            <person name="Ivanova N."/>
            <person name="Mavromatis K."/>
            <person name="Mikhailova N."/>
            <person name="Pati A."/>
            <person name="Chen A."/>
            <person name="Palaniappan K."/>
            <person name="Land M."/>
            <person name="Hauser L."/>
            <person name="Chang Y.J."/>
            <person name="Jeffries C.D."/>
            <person name="Rohde M."/>
            <person name="Spring S."/>
            <person name="Sikorski J."/>
            <person name="Goker M."/>
            <person name="Woyke T."/>
            <person name="Bristow J."/>
            <person name="Eisen J.A."/>
            <person name="Markowitz V."/>
            <person name="Hugenholtz P."/>
            <person name="Kyrpides N.C."/>
            <person name="Klenk H.P."/>
        </authorList>
    </citation>
    <scope>NUCLEOTIDE SEQUENCE [LARGE SCALE GENOMIC DNA]</scope>
    <source>
        <strain evidence="3">ATCC BAA-1034 / DSM 16646 / JW/IW-1228P</strain>
    </source>
</reference>
<dbReference type="EMBL" id="CP002131">
    <property type="protein sequence ID" value="ADL08227.1"/>
    <property type="molecule type" value="Genomic_DNA"/>
</dbReference>
<dbReference type="AlphaFoldDB" id="D9RY03"/>
<name>D9RY03_THEOJ</name>
<dbReference type="Pfam" id="PF01471">
    <property type="entry name" value="PG_binding_1"/>
    <property type="match status" value="1"/>
</dbReference>
<dbReference type="InterPro" id="IPR036366">
    <property type="entry name" value="PGBDSf"/>
</dbReference>
<dbReference type="eggNOG" id="COG3409">
    <property type="taxonomic scope" value="Bacteria"/>
</dbReference>
<gene>
    <name evidence="2" type="ordered locus">Toce_1478</name>
</gene>
<sequence length="78" mass="8837">MQSRQAFGSRTLRRGMRGKDVAELQTKLQALGYYMGPIDGIFGRLTEMAVRRLQRDNNIRVDGIVGPQTYAILEQLIP</sequence>
<dbReference type="RefSeq" id="WP_013276258.1">
    <property type="nucleotide sequence ID" value="NC_014377.1"/>
</dbReference>
<evidence type="ECO:0000313" key="3">
    <source>
        <dbReference type="Proteomes" id="UP000000272"/>
    </source>
</evidence>
<evidence type="ECO:0000313" key="2">
    <source>
        <dbReference type="EMBL" id="ADL08227.1"/>
    </source>
</evidence>
<evidence type="ECO:0000259" key="1">
    <source>
        <dbReference type="Pfam" id="PF01471"/>
    </source>
</evidence>
<dbReference type="Proteomes" id="UP000000272">
    <property type="component" value="Chromosome"/>
</dbReference>
<dbReference type="InterPro" id="IPR002477">
    <property type="entry name" value="Peptidoglycan-bd-like"/>
</dbReference>
<dbReference type="SUPFAM" id="SSF47090">
    <property type="entry name" value="PGBD-like"/>
    <property type="match status" value="1"/>
</dbReference>